<evidence type="ECO:0000313" key="2">
    <source>
        <dbReference type="Proteomes" id="UP000315711"/>
    </source>
</evidence>
<keyword evidence="2" id="KW-1185">Reference proteome</keyword>
<comment type="caution">
    <text evidence="1">The sequence shown here is derived from an EMBL/GenBank/DDBJ whole genome shotgun (WGS) entry which is preliminary data.</text>
</comment>
<proteinExistence type="predicted"/>
<name>A0A562QMS0_9BACI</name>
<protein>
    <submittedName>
        <fullName evidence="1">Uncharacterized protein</fullName>
    </submittedName>
</protein>
<gene>
    <name evidence="1" type="ORF">IQ10_01383</name>
</gene>
<dbReference type="OrthoDB" id="2930945at2"/>
<dbReference type="Proteomes" id="UP000315711">
    <property type="component" value="Unassembled WGS sequence"/>
</dbReference>
<evidence type="ECO:0000313" key="1">
    <source>
        <dbReference type="EMBL" id="TWI58052.1"/>
    </source>
</evidence>
<reference evidence="1 2" key="1">
    <citation type="journal article" date="2015" name="Stand. Genomic Sci.">
        <title>Genomic Encyclopedia of Bacterial and Archaeal Type Strains, Phase III: the genomes of soil and plant-associated and newly described type strains.</title>
        <authorList>
            <person name="Whitman W.B."/>
            <person name="Woyke T."/>
            <person name="Klenk H.P."/>
            <person name="Zhou Y."/>
            <person name="Lilburn T.G."/>
            <person name="Beck B.J."/>
            <person name="De Vos P."/>
            <person name="Vandamme P."/>
            <person name="Eisen J.A."/>
            <person name="Garrity G."/>
            <person name="Hugenholtz P."/>
            <person name="Kyrpides N.C."/>
        </authorList>
    </citation>
    <scope>NUCLEOTIDE SEQUENCE [LARGE SCALE GENOMIC DNA]</scope>
    <source>
        <strain evidence="1 2">CGMCC 1.10116</strain>
    </source>
</reference>
<dbReference type="RefSeq" id="WP_158640004.1">
    <property type="nucleotide sequence ID" value="NZ_VLKZ01000003.1"/>
</dbReference>
<dbReference type="AlphaFoldDB" id="A0A562QMS0"/>
<organism evidence="1 2">
    <name type="scientific">Halalkalibacter nanhaiisediminis</name>
    <dbReference type="NCBI Taxonomy" id="688079"/>
    <lineage>
        <taxon>Bacteria</taxon>
        <taxon>Bacillati</taxon>
        <taxon>Bacillota</taxon>
        <taxon>Bacilli</taxon>
        <taxon>Bacillales</taxon>
        <taxon>Bacillaceae</taxon>
        <taxon>Halalkalibacter</taxon>
    </lineage>
</organism>
<accession>A0A562QMS0</accession>
<sequence length="77" mass="8871">MTLLEQYLEEKFGIMKEDILISPTTNQKKVVQELLLEVEQDGRTENVFGKIEQLKVLGRKGVIVYLNGLSDQTYRAK</sequence>
<dbReference type="EMBL" id="VLKZ01000003">
    <property type="protein sequence ID" value="TWI58052.1"/>
    <property type="molecule type" value="Genomic_DNA"/>
</dbReference>